<dbReference type="Proteomes" id="UP000005744">
    <property type="component" value="Unassembled WGS sequence"/>
</dbReference>
<proteinExistence type="predicted"/>
<dbReference type="GO" id="GO:0016757">
    <property type="term" value="F:glycosyltransferase activity"/>
    <property type="evidence" value="ECO:0007669"/>
    <property type="project" value="InterPro"/>
</dbReference>
<dbReference type="Gene3D" id="3.40.50.2000">
    <property type="entry name" value="Glycogen Phosphorylase B"/>
    <property type="match status" value="2"/>
</dbReference>
<dbReference type="OrthoDB" id="9777346at2"/>
<evidence type="ECO:0000259" key="1">
    <source>
        <dbReference type="Pfam" id="PF00534"/>
    </source>
</evidence>
<name>I3CHP2_9GAMM</name>
<protein>
    <submittedName>
        <fullName evidence="2">Glycosyltransferase</fullName>
    </submittedName>
</protein>
<dbReference type="Pfam" id="PF00534">
    <property type="entry name" value="Glycos_transf_1"/>
    <property type="match status" value="1"/>
</dbReference>
<dbReference type="AlphaFoldDB" id="I3CHP2"/>
<dbReference type="InterPro" id="IPR050194">
    <property type="entry name" value="Glycosyltransferase_grp1"/>
</dbReference>
<dbReference type="CDD" id="cd03801">
    <property type="entry name" value="GT4_PimA-like"/>
    <property type="match status" value="1"/>
</dbReference>
<accession>I3CHP2</accession>
<organism evidence="2 3">
    <name type="scientific">Beggiatoa alba B18LD</name>
    <dbReference type="NCBI Taxonomy" id="395493"/>
    <lineage>
        <taxon>Bacteria</taxon>
        <taxon>Pseudomonadati</taxon>
        <taxon>Pseudomonadota</taxon>
        <taxon>Gammaproteobacteria</taxon>
        <taxon>Thiotrichales</taxon>
        <taxon>Thiotrichaceae</taxon>
        <taxon>Beggiatoa</taxon>
    </lineage>
</organism>
<dbReference type="InterPro" id="IPR001296">
    <property type="entry name" value="Glyco_trans_1"/>
</dbReference>
<dbReference type="eggNOG" id="COG0438">
    <property type="taxonomic scope" value="Bacteria"/>
</dbReference>
<feature type="domain" description="Glycosyl transferase family 1" evidence="1">
    <location>
        <begin position="205"/>
        <end position="366"/>
    </location>
</feature>
<dbReference type="EMBL" id="JH600070">
    <property type="protein sequence ID" value="EIJ43135.1"/>
    <property type="molecule type" value="Genomic_DNA"/>
</dbReference>
<keyword evidence="2" id="KW-0808">Transferase</keyword>
<gene>
    <name evidence="2" type="ORF">BegalDRAFT_2281</name>
</gene>
<keyword evidence="3" id="KW-1185">Reference proteome</keyword>
<reference evidence="2 3" key="1">
    <citation type="submission" date="2011-11" db="EMBL/GenBank/DDBJ databases">
        <title>Improved High-Quality Draft sequence of Beggiatoa alba B18lD.</title>
        <authorList>
            <consortium name="US DOE Joint Genome Institute"/>
            <person name="Lucas S."/>
            <person name="Han J."/>
            <person name="Lapidus A."/>
            <person name="Cheng J.-F."/>
            <person name="Goodwin L."/>
            <person name="Pitluck S."/>
            <person name="Peters L."/>
            <person name="Mikhailova N."/>
            <person name="Held B."/>
            <person name="Detter J.C."/>
            <person name="Han C."/>
            <person name="Tapia R."/>
            <person name="Land M."/>
            <person name="Hauser L."/>
            <person name="Kyrpides N."/>
            <person name="Ivanova N."/>
            <person name="Pagani I."/>
            <person name="Samuel K."/>
            <person name="Teske A."/>
            <person name="Mueller J."/>
            <person name="Woyke T."/>
        </authorList>
    </citation>
    <scope>NUCLEOTIDE SEQUENCE [LARGE SCALE GENOMIC DNA]</scope>
    <source>
        <strain evidence="2 3">B18LD</strain>
    </source>
</reference>
<dbReference type="SUPFAM" id="SSF53756">
    <property type="entry name" value="UDP-Glycosyltransferase/glycogen phosphorylase"/>
    <property type="match status" value="1"/>
</dbReference>
<dbReference type="STRING" id="395493.BegalDRAFT_2281"/>
<evidence type="ECO:0000313" key="3">
    <source>
        <dbReference type="Proteomes" id="UP000005744"/>
    </source>
</evidence>
<sequence>MTKKYKVALLPYHPVPYQVPFYRALHAYPDIDETVLYLAKRGIEEKYEQEWNTVIKWDIPLLEGYHYKFMWNMTFNDQKAIIERINPGLLLEIGRKKYDAILITGYNFISVYIALLAAKISGTKVILRAEATLGNPSTSFRRKIKKYLLSWLLARCDAVMYSCEANRQYFKYFGATDAKLFPLLSSVDNTYLQAVQPQAVQQARQLRQEQGIAQDACVFLFVGRFTERKRPQDIITAFAQANLSNSWLIFVGDGPLRAELTQQAEQLGVKNIIFTGFKNSSEIPTYLALADVFVLPSQYDPTPKALNEALVFGLPALVSQGVGTAIDLVKQAHNGFIFDVGDTNQLANYMLQLQKDSQLRATMRQASLAEVAKWTPEANAQGVMDALNYCFRHS</sequence>
<dbReference type="HOGENOM" id="CLU_009583_5_0_6"/>
<dbReference type="RefSeq" id="WP_002690076.1">
    <property type="nucleotide sequence ID" value="NZ_JH600070.1"/>
</dbReference>
<dbReference type="PANTHER" id="PTHR45947:SF3">
    <property type="entry name" value="SULFOQUINOVOSYL TRANSFERASE SQD2"/>
    <property type="match status" value="1"/>
</dbReference>
<dbReference type="PANTHER" id="PTHR45947">
    <property type="entry name" value="SULFOQUINOVOSYL TRANSFERASE SQD2"/>
    <property type="match status" value="1"/>
</dbReference>
<evidence type="ECO:0000313" key="2">
    <source>
        <dbReference type="EMBL" id="EIJ43135.1"/>
    </source>
</evidence>